<dbReference type="SUPFAM" id="SSF54001">
    <property type="entry name" value="Cysteine proteinases"/>
    <property type="match status" value="1"/>
</dbReference>
<dbReference type="InterPro" id="IPR002931">
    <property type="entry name" value="Transglutaminase-like"/>
</dbReference>
<dbReference type="AlphaFoldDB" id="A0A928Z7Z8"/>
<comment type="caution">
    <text evidence="2">The sequence shown here is derived from an EMBL/GenBank/DDBJ whole genome shotgun (WGS) entry which is preliminary data.</text>
</comment>
<protein>
    <submittedName>
        <fullName evidence="2">Transglutaminase family protein</fullName>
    </submittedName>
</protein>
<name>A0A928Z7Z8_9CYAN</name>
<dbReference type="InterPro" id="IPR038765">
    <property type="entry name" value="Papain-like_cys_pep_sf"/>
</dbReference>
<evidence type="ECO:0000313" key="3">
    <source>
        <dbReference type="Proteomes" id="UP000621799"/>
    </source>
</evidence>
<organism evidence="2 3">
    <name type="scientific">Zarconia navalis LEGE 11467</name>
    <dbReference type="NCBI Taxonomy" id="1828826"/>
    <lineage>
        <taxon>Bacteria</taxon>
        <taxon>Bacillati</taxon>
        <taxon>Cyanobacteriota</taxon>
        <taxon>Cyanophyceae</taxon>
        <taxon>Oscillatoriophycideae</taxon>
        <taxon>Oscillatoriales</taxon>
        <taxon>Oscillatoriales incertae sedis</taxon>
        <taxon>Zarconia</taxon>
        <taxon>Zarconia navalis</taxon>
    </lineage>
</organism>
<sequence>MYYHISHTTTFTYDRPVFLAPHILRLRPRSDGLQRLCNFALNVIPHPAGMACVLDLDGNAIERVWFESATKQLEITTTVQIETCQTNPFYSQVESWAAKLPIDYPGSLLAQLQPYLKSYTPVPDPVAIDLAQDLTRKVEGKTTAFLGKLNQHLYKICQKIERENDDPWFPGITWKAKRGSSRDLAVLFMEVCRSIGLAARFVSGYRASPSSEERSEVSAWAEVYLPGTGWRGYDPSQGLVVADNYIALSASAFTRYTTPIQGDFTPAEFAVTGNLKSQVKVEVSEDIHLRSEKGVSD</sequence>
<dbReference type="PANTHER" id="PTHR33490:SF1">
    <property type="entry name" value="SLL1233 PROTEIN"/>
    <property type="match status" value="1"/>
</dbReference>
<dbReference type="Pfam" id="PF01841">
    <property type="entry name" value="Transglut_core"/>
    <property type="match status" value="1"/>
</dbReference>
<dbReference type="InterPro" id="IPR013589">
    <property type="entry name" value="Bac_transglu_N"/>
</dbReference>
<dbReference type="PANTHER" id="PTHR33490">
    <property type="entry name" value="BLR5614 PROTEIN-RELATED"/>
    <property type="match status" value="1"/>
</dbReference>
<proteinExistence type="predicted"/>
<gene>
    <name evidence="2" type="ORF">IQ235_04305</name>
</gene>
<dbReference type="SMART" id="SM00460">
    <property type="entry name" value="TGc"/>
    <property type="match status" value="1"/>
</dbReference>
<reference evidence="2" key="1">
    <citation type="submission" date="2020-10" db="EMBL/GenBank/DDBJ databases">
        <authorList>
            <person name="Castelo-Branco R."/>
            <person name="Eusebio N."/>
            <person name="Adriana R."/>
            <person name="Vieira A."/>
            <person name="Brugerolle De Fraissinette N."/>
            <person name="Rezende De Castro R."/>
            <person name="Schneider M.P."/>
            <person name="Vasconcelos V."/>
            <person name="Leao P.N."/>
        </authorList>
    </citation>
    <scope>NUCLEOTIDE SEQUENCE</scope>
    <source>
        <strain evidence="2">LEGE 11467</strain>
    </source>
</reference>
<accession>A0A928Z7Z8</accession>
<evidence type="ECO:0000313" key="2">
    <source>
        <dbReference type="EMBL" id="MBE9040014.1"/>
    </source>
</evidence>
<evidence type="ECO:0000259" key="1">
    <source>
        <dbReference type="SMART" id="SM00460"/>
    </source>
</evidence>
<feature type="domain" description="Transglutaminase-like" evidence="1">
    <location>
        <begin position="173"/>
        <end position="237"/>
    </location>
</feature>
<dbReference type="Gene3D" id="3.10.620.30">
    <property type="match status" value="1"/>
</dbReference>
<dbReference type="RefSeq" id="WP_264320270.1">
    <property type="nucleotide sequence ID" value="NZ_JADEXN010000048.1"/>
</dbReference>
<keyword evidence="3" id="KW-1185">Reference proteome</keyword>
<dbReference type="EMBL" id="JADEXN010000048">
    <property type="protein sequence ID" value="MBE9040014.1"/>
    <property type="molecule type" value="Genomic_DNA"/>
</dbReference>
<dbReference type="Proteomes" id="UP000621799">
    <property type="component" value="Unassembled WGS sequence"/>
</dbReference>
<dbReference type="Pfam" id="PF08379">
    <property type="entry name" value="Bact_transglu_N"/>
    <property type="match status" value="1"/>
</dbReference>